<reference evidence="2" key="1">
    <citation type="journal article" date="2007" name="Science">
        <title>Draft genome of the filarial nematode parasite Brugia malayi.</title>
        <authorList>
            <person name="Ghedin E."/>
            <person name="Wang S."/>
            <person name="Spiro D."/>
            <person name="Caler E."/>
            <person name="Zhao Q."/>
            <person name="Crabtree J."/>
            <person name="Allen J.E."/>
            <person name="Delcher A.L."/>
            <person name="Guiliano D.B."/>
            <person name="Miranda-Saavedra D."/>
            <person name="Angiuoli S.V."/>
            <person name="Creasy T."/>
            <person name="Amedeo P."/>
            <person name="Haas B."/>
            <person name="El-Sayed N.M."/>
            <person name="Wortman J.R."/>
            <person name="Feldblyum T."/>
            <person name="Tallon L."/>
            <person name="Schatz M."/>
            <person name="Shumway M."/>
            <person name="Koo H."/>
            <person name="Salzberg S.L."/>
            <person name="Schobel S."/>
            <person name="Pertea M."/>
            <person name="Pop M."/>
            <person name="White O."/>
            <person name="Barton G.J."/>
            <person name="Carlow C.K."/>
            <person name="Crawford M.J."/>
            <person name="Daub J."/>
            <person name="Dimmic M.W."/>
            <person name="Estes C.F."/>
            <person name="Foster J.M."/>
            <person name="Ganatra M."/>
            <person name="Gregory W.F."/>
            <person name="Johnson N.M."/>
            <person name="Jin J."/>
            <person name="Komuniecki R."/>
            <person name="Korf I."/>
            <person name="Kumar S."/>
            <person name="Laney S."/>
            <person name="Li B.W."/>
            <person name="Li W."/>
            <person name="Lindblom T.H."/>
            <person name="Lustigman S."/>
            <person name="Ma D."/>
            <person name="Maina C.V."/>
            <person name="Martin D.M."/>
            <person name="McCarter J.P."/>
            <person name="McReynolds L."/>
            <person name="Mitreva M."/>
            <person name="Nutman T.B."/>
            <person name="Parkinson J."/>
            <person name="Peregrin-Alvarez J.M."/>
            <person name="Poole C."/>
            <person name="Ren Q."/>
            <person name="Saunders L."/>
            <person name="Sluder A.E."/>
            <person name="Smith K."/>
            <person name="Stanke M."/>
            <person name="Unnasch T.R."/>
            <person name="Ware J."/>
            <person name="Wei A.D."/>
            <person name="Weil G."/>
            <person name="Williams D.J."/>
            <person name="Zhang Y."/>
            <person name="Williams S.A."/>
            <person name="Fraser-Liggett C."/>
            <person name="Slatko B."/>
            <person name="Blaxter M.L."/>
            <person name="Scott A.L."/>
        </authorList>
    </citation>
    <scope>NUCLEOTIDE SEQUENCE [LARGE SCALE GENOMIC DNA]</scope>
</reference>
<evidence type="ECO:0000256" key="1">
    <source>
        <dbReference type="SAM" id="MobiDB-lite"/>
    </source>
</evidence>
<organism evidence="2">
    <name type="scientific">Brugia malayi</name>
    <name type="common">Filarial nematode worm</name>
    <dbReference type="NCBI Taxonomy" id="6279"/>
    <lineage>
        <taxon>Eukaryota</taxon>
        <taxon>Metazoa</taxon>
        <taxon>Ecdysozoa</taxon>
        <taxon>Nematoda</taxon>
        <taxon>Chromadorea</taxon>
        <taxon>Rhabditida</taxon>
        <taxon>Spirurina</taxon>
        <taxon>Spiruromorpha</taxon>
        <taxon>Filarioidea</taxon>
        <taxon>Onchocercidae</taxon>
        <taxon>Brugia</taxon>
    </lineage>
</organism>
<name>A8PV80_BRUMA</name>
<sequence length="104" mass="11533">MDGMTERCVLCPESLLQVDKSSEQFHGLLFPKNTMTAASAEERTVGRNAFSSDSLAAIQETQNLFSDKFTGRSREMTRPCAFEPGTTNKFSQTPTPLSNHPRNC</sequence>
<feature type="region of interest" description="Disordered" evidence="1">
    <location>
        <begin position="78"/>
        <end position="104"/>
    </location>
</feature>
<protein>
    <submittedName>
        <fullName evidence="2">Uncharacterized protein</fullName>
    </submittedName>
</protein>
<dbReference type="EMBL" id="DS239407">
    <property type="protein sequence ID" value="EDP32605.1"/>
    <property type="molecule type" value="Genomic_DNA"/>
</dbReference>
<gene>
    <name evidence="2" type="ORF">Bm1_35460</name>
</gene>
<dbReference type="AlphaFoldDB" id="A8PV80"/>
<proteinExistence type="predicted"/>
<evidence type="ECO:0000313" key="2">
    <source>
        <dbReference type="EMBL" id="EDP32605.1"/>
    </source>
</evidence>
<accession>A8PV80</accession>
<feature type="compositionally biased region" description="Polar residues" evidence="1">
    <location>
        <begin position="85"/>
        <end position="104"/>
    </location>
</feature>